<gene>
    <name evidence="1" type="ORF">FSB_LOCUS26795</name>
</gene>
<dbReference type="EMBL" id="OIVN01001916">
    <property type="protein sequence ID" value="SPC98913.1"/>
    <property type="molecule type" value="Genomic_DNA"/>
</dbReference>
<name>A0A2N9GH50_FAGSY</name>
<proteinExistence type="predicted"/>
<organism evidence="1">
    <name type="scientific">Fagus sylvatica</name>
    <name type="common">Beechnut</name>
    <dbReference type="NCBI Taxonomy" id="28930"/>
    <lineage>
        <taxon>Eukaryota</taxon>
        <taxon>Viridiplantae</taxon>
        <taxon>Streptophyta</taxon>
        <taxon>Embryophyta</taxon>
        <taxon>Tracheophyta</taxon>
        <taxon>Spermatophyta</taxon>
        <taxon>Magnoliopsida</taxon>
        <taxon>eudicotyledons</taxon>
        <taxon>Gunneridae</taxon>
        <taxon>Pentapetalae</taxon>
        <taxon>rosids</taxon>
        <taxon>fabids</taxon>
        <taxon>Fagales</taxon>
        <taxon>Fagaceae</taxon>
        <taxon>Fagus</taxon>
    </lineage>
</organism>
<accession>A0A2N9GH50</accession>
<dbReference type="AlphaFoldDB" id="A0A2N9GH50"/>
<sequence>MVSISPHRASSISAPPLRLRSQLRCFVFDLNFVALSSISALLLHLRFQLRHFVFDLPSPIVFDLCLVVERLVASQPESRSKAKRQNEKMIEN</sequence>
<protein>
    <submittedName>
        <fullName evidence="1">Uncharacterized protein</fullName>
    </submittedName>
</protein>
<reference evidence="1" key="1">
    <citation type="submission" date="2018-02" db="EMBL/GenBank/DDBJ databases">
        <authorList>
            <person name="Cohen D.B."/>
            <person name="Kent A.D."/>
        </authorList>
    </citation>
    <scope>NUCLEOTIDE SEQUENCE</scope>
</reference>
<evidence type="ECO:0000313" key="1">
    <source>
        <dbReference type="EMBL" id="SPC98913.1"/>
    </source>
</evidence>